<evidence type="ECO:0000256" key="1">
    <source>
        <dbReference type="ARBA" id="ARBA00001947"/>
    </source>
</evidence>
<dbReference type="Pfam" id="PF00753">
    <property type="entry name" value="Lactamase_B"/>
    <property type="match status" value="1"/>
</dbReference>
<proteinExistence type="predicted"/>
<reference evidence="6 7" key="1">
    <citation type="journal article" date="2018" name="ISME J.">
        <title>A methanotrophic archaeon couples anaerobic oxidation of methane to Fe(III) reduction.</title>
        <authorList>
            <person name="Cai C."/>
            <person name="Leu A.O."/>
            <person name="Xie G.J."/>
            <person name="Guo J."/>
            <person name="Feng Y."/>
            <person name="Zhao J.X."/>
            <person name="Tyson G.W."/>
            <person name="Yuan Z."/>
            <person name="Hu S."/>
        </authorList>
    </citation>
    <scope>NUCLEOTIDE SEQUENCE [LARGE SCALE GENOMIC DNA]</scope>
    <source>
        <strain evidence="6">FeB_12</strain>
    </source>
</reference>
<evidence type="ECO:0000256" key="4">
    <source>
        <dbReference type="ARBA" id="ARBA00022833"/>
    </source>
</evidence>
<dbReference type="InterPro" id="IPR051453">
    <property type="entry name" value="MBL_Glyoxalase_II"/>
</dbReference>
<dbReference type="InterPro" id="IPR036866">
    <property type="entry name" value="RibonucZ/Hydroxyglut_hydro"/>
</dbReference>
<sequence>MHRKIETLIVSPYAVNCYLYWDRSTGDGIIVDPGGNESEIVESVKQYNFTPRGVLLTHGHADHIGAVEEIRAAFSIPLYAGKAELELLQNPERNLSAVLGQSISIKTPEHLVSDEDVLLIGSLRLLVLATPGHTPGGVCYLDESGGNLFCGDVLFQGSIGRTDLPGGDYQVLQKSIQSKIMALPDAVVCYPGHGPRTMVGAERRSNPFLTGAYFA</sequence>
<dbReference type="GO" id="GO:0016787">
    <property type="term" value="F:hydrolase activity"/>
    <property type="evidence" value="ECO:0007669"/>
    <property type="project" value="UniProtKB-KW"/>
</dbReference>
<name>A0A855X412_9BACT</name>
<organism evidence="6 7">
    <name type="scientific">candidate division GN15 bacterium</name>
    <dbReference type="NCBI Taxonomy" id="2072418"/>
    <lineage>
        <taxon>Bacteria</taxon>
        <taxon>candidate division GN15</taxon>
    </lineage>
</organism>
<dbReference type="SMART" id="SM00849">
    <property type="entry name" value="Lactamase_B"/>
    <property type="match status" value="1"/>
</dbReference>
<keyword evidence="4" id="KW-0862">Zinc</keyword>
<dbReference type="Proteomes" id="UP000250918">
    <property type="component" value="Unassembled WGS sequence"/>
</dbReference>
<dbReference type="Gene3D" id="3.60.15.10">
    <property type="entry name" value="Ribonuclease Z/Hydroxyacylglutathione hydrolase-like"/>
    <property type="match status" value="1"/>
</dbReference>
<dbReference type="CDD" id="cd06262">
    <property type="entry name" value="metallo-hydrolase-like_MBL-fold"/>
    <property type="match status" value="1"/>
</dbReference>
<dbReference type="InterPro" id="IPR001279">
    <property type="entry name" value="Metallo-B-lactamas"/>
</dbReference>
<keyword evidence="3 6" id="KW-0378">Hydrolase</keyword>
<evidence type="ECO:0000259" key="5">
    <source>
        <dbReference type="SMART" id="SM00849"/>
    </source>
</evidence>
<feature type="domain" description="Metallo-beta-lactamase" evidence="5">
    <location>
        <begin position="14"/>
        <end position="193"/>
    </location>
</feature>
<keyword evidence="2" id="KW-0479">Metal-binding</keyword>
<dbReference type="SUPFAM" id="SSF56281">
    <property type="entry name" value="Metallo-hydrolase/oxidoreductase"/>
    <property type="match status" value="1"/>
</dbReference>
<dbReference type="PANTHER" id="PTHR46233">
    <property type="entry name" value="HYDROXYACYLGLUTATHIONE HYDROLASE GLOC"/>
    <property type="match status" value="1"/>
</dbReference>
<gene>
    <name evidence="6" type="ORF">C3F09_01815</name>
</gene>
<accession>A0A855X412</accession>
<dbReference type="GO" id="GO:0046872">
    <property type="term" value="F:metal ion binding"/>
    <property type="evidence" value="ECO:0007669"/>
    <property type="project" value="UniProtKB-KW"/>
</dbReference>
<dbReference type="AlphaFoldDB" id="A0A855X412"/>
<evidence type="ECO:0000256" key="2">
    <source>
        <dbReference type="ARBA" id="ARBA00022723"/>
    </source>
</evidence>
<evidence type="ECO:0000313" key="7">
    <source>
        <dbReference type="Proteomes" id="UP000250918"/>
    </source>
</evidence>
<evidence type="ECO:0000256" key="3">
    <source>
        <dbReference type="ARBA" id="ARBA00022801"/>
    </source>
</evidence>
<comment type="caution">
    <text evidence="6">The sequence shown here is derived from an EMBL/GenBank/DDBJ whole genome shotgun (WGS) entry which is preliminary data.</text>
</comment>
<protein>
    <submittedName>
        <fullName evidence="6">MBL fold metallo-hydrolase</fullName>
    </submittedName>
</protein>
<evidence type="ECO:0000313" key="6">
    <source>
        <dbReference type="EMBL" id="PWB75874.1"/>
    </source>
</evidence>
<comment type="cofactor">
    <cofactor evidence="1">
        <name>Zn(2+)</name>
        <dbReference type="ChEBI" id="CHEBI:29105"/>
    </cofactor>
</comment>
<dbReference type="PANTHER" id="PTHR46233:SF3">
    <property type="entry name" value="HYDROXYACYLGLUTATHIONE HYDROLASE GLOC"/>
    <property type="match status" value="1"/>
</dbReference>
<dbReference type="EMBL" id="PQAP01000007">
    <property type="protein sequence ID" value="PWB75874.1"/>
    <property type="molecule type" value="Genomic_DNA"/>
</dbReference>